<dbReference type="Pfam" id="PF03432">
    <property type="entry name" value="Relaxase"/>
    <property type="match status" value="1"/>
</dbReference>
<reference evidence="2" key="2">
    <citation type="submission" date="2018-07" db="EMBL/GenBank/DDBJ databases">
        <authorList>
            <consortium name="NCBI Pathogen Detection Project"/>
        </authorList>
    </citation>
    <scope>NUCLEOTIDE SEQUENCE</scope>
    <source>
        <strain evidence="2">ID147255</strain>
    </source>
</reference>
<gene>
    <name evidence="2" type="ORF">G4J74_004649</name>
</gene>
<name>A0A733CN81_SALET</name>
<sequence length="392" mass="44675">MGVYVENENRVKRSRAKKGASVKTALSKSAFVYKAKNGGKNYQRTANDRRFAKGASKEVMVKITGSAKTKQGIKNSIDYIGREGDVPLMDEKGNQYHANDIDKVKERIIDSDDKTRVTNGKGKNNPDVTKNLVFSPPVTAKVKPEEALKAVREALNKKYPESRFVLAYHDDKKDHPHVHAIMRVRGDTEKAINIRKQDLRELRTGFCNELQGMGYDVKATHKQQIGLKQKLEADHNSAPKRQKGVYEVVDFGRDNYLFKSENKRQNYITVKTLNKGTETTYWGKEFGELCQREKIEKGHLVRLKKTGSVSVKVPEVNKDGERIGWKETKRNQWELENIGLRGVERSPHSKTTIEMNSPENLMKLQQKQAQFKQNASEMLRKEKSITRGISIG</sequence>
<evidence type="ECO:0000259" key="1">
    <source>
        <dbReference type="Pfam" id="PF03432"/>
    </source>
</evidence>
<dbReference type="InterPro" id="IPR005094">
    <property type="entry name" value="Endonuclease_MobA/VirD2"/>
</dbReference>
<reference evidence="2" key="1">
    <citation type="journal article" date="2018" name="Genome Biol.">
        <title>SKESA: strategic k-mer extension for scrupulous assemblies.</title>
        <authorList>
            <person name="Souvorov A."/>
            <person name="Agarwala R."/>
            <person name="Lipman D.J."/>
        </authorList>
    </citation>
    <scope>NUCLEOTIDE SEQUENCE</scope>
    <source>
        <strain evidence="2">ID147255</strain>
    </source>
</reference>
<dbReference type="EMBL" id="DAASHT010000018">
    <property type="protein sequence ID" value="HAE5578730.1"/>
    <property type="molecule type" value="Genomic_DNA"/>
</dbReference>
<comment type="caution">
    <text evidence="2">The sequence shown here is derived from an EMBL/GenBank/DDBJ whole genome shotgun (WGS) entry which is preliminary data.</text>
</comment>
<dbReference type="NCBIfam" id="NF041450">
    <property type="entry name" value="MobP1"/>
    <property type="match status" value="1"/>
</dbReference>
<proteinExistence type="predicted"/>
<dbReference type="InterPro" id="IPR048178">
    <property type="entry name" value="MobP1_relaxase-like"/>
</dbReference>
<feature type="domain" description="MobA/VirD2-like nuclease" evidence="1">
    <location>
        <begin position="94"/>
        <end position="204"/>
    </location>
</feature>
<dbReference type="AlphaFoldDB" id="A0A733CN81"/>
<protein>
    <submittedName>
        <fullName evidence="2">Relaxase/mobilization nuclease domain-containing protein</fullName>
    </submittedName>
</protein>
<accession>A0A733CN81</accession>
<evidence type="ECO:0000313" key="2">
    <source>
        <dbReference type="EMBL" id="HAE5578730.1"/>
    </source>
</evidence>
<organism evidence="2">
    <name type="scientific">Salmonella enterica subsp. enterica serovar Heidelberg</name>
    <dbReference type="NCBI Taxonomy" id="611"/>
    <lineage>
        <taxon>Bacteria</taxon>
        <taxon>Pseudomonadati</taxon>
        <taxon>Pseudomonadota</taxon>
        <taxon>Gammaproteobacteria</taxon>
        <taxon>Enterobacterales</taxon>
        <taxon>Enterobacteriaceae</taxon>
        <taxon>Salmonella</taxon>
    </lineage>
</organism>